<evidence type="ECO:0000256" key="1">
    <source>
        <dbReference type="SAM" id="MobiDB-lite"/>
    </source>
</evidence>
<reference evidence="2" key="1">
    <citation type="submission" date="2023-10" db="EMBL/GenBank/DDBJ databases">
        <title>Chromosome-level genome of the transformable northern wattle, Acacia crassicarpa.</title>
        <authorList>
            <person name="Massaro I."/>
            <person name="Sinha N.R."/>
            <person name="Poethig S."/>
            <person name="Leichty A.R."/>
        </authorList>
    </citation>
    <scope>NUCLEOTIDE SEQUENCE</scope>
    <source>
        <strain evidence="2">Acra3RX</strain>
        <tissue evidence="2">Leaf</tissue>
    </source>
</reference>
<keyword evidence="3" id="KW-1185">Reference proteome</keyword>
<accession>A0AAE1JRG9</accession>
<feature type="region of interest" description="Disordered" evidence="1">
    <location>
        <begin position="1"/>
        <end position="25"/>
    </location>
</feature>
<comment type="caution">
    <text evidence="2">The sequence shown here is derived from an EMBL/GenBank/DDBJ whole genome shotgun (WGS) entry which is preliminary data.</text>
</comment>
<dbReference type="Proteomes" id="UP001293593">
    <property type="component" value="Unassembled WGS sequence"/>
</dbReference>
<protein>
    <submittedName>
        <fullName evidence="2">Uncharacterized protein</fullName>
    </submittedName>
</protein>
<name>A0AAE1JRG9_9FABA</name>
<organism evidence="2 3">
    <name type="scientific">Acacia crassicarpa</name>
    <name type="common">northern wattle</name>
    <dbReference type="NCBI Taxonomy" id="499986"/>
    <lineage>
        <taxon>Eukaryota</taxon>
        <taxon>Viridiplantae</taxon>
        <taxon>Streptophyta</taxon>
        <taxon>Embryophyta</taxon>
        <taxon>Tracheophyta</taxon>
        <taxon>Spermatophyta</taxon>
        <taxon>Magnoliopsida</taxon>
        <taxon>eudicotyledons</taxon>
        <taxon>Gunneridae</taxon>
        <taxon>Pentapetalae</taxon>
        <taxon>rosids</taxon>
        <taxon>fabids</taxon>
        <taxon>Fabales</taxon>
        <taxon>Fabaceae</taxon>
        <taxon>Caesalpinioideae</taxon>
        <taxon>mimosoid clade</taxon>
        <taxon>Acacieae</taxon>
        <taxon>Acacia</taxon>
    </lineage>
</organism>
<sequence length="115" mass="13317">MSSSAERRVENQFPQPARPPNSYDPSFQVQAVVEQSYYNNSVRHLDHIIPGEGRARDRLKAELEGIFTKLDNMGRFPDSEHIQSRGIDHDSSYKLERFKVRTVVAEEVVKEEDKK</sequence>
<evidence type="ECO:0000313" key="2">
    <source>
        <dbReference type="EMBL" id="KAK4272774.1"/>
    </source>
</evidence>
<gene>
    <name evidence="2" type="ORF">QN277_021281</name>
</gene>
<dbReference type="EMBL" id="JAWXYG010000005">
    <property type="protein sequence ID" value="KAK4272774.1"/>
    <property type="molecule type" value="Genomic_DNA"/>
</dbReference>
<dbReference type="AlphaFoldDB" id="A0AAE1JRG9"/>
<proteinExistence type="predicted"/>
<feature type="compositionally biased region" description="Basic and acidic residues" evidence="1">
    <location>
        <begin position="1"/>
        <end position="10"/>
    </location>
</feature>
<evidence type="ECO:0000313" key="3">
    <source>
        <dbReference type="Proteomes" id="UP001293593"/>
    </source>
</evidence>